<dbReference type="Pfam" id="PF00082">
    <property type="entry name" value="Peptidase_S8"/>
    <property type="match status" value="1"/>
</dbReference>
<gene>
    <name evidence="13" type="ORF">EHUX00137_LOCUS27217</name>
</gene>
<feature type="active site" description="Charge relay system" evidence="8">
    <location>
        <position position="37"/>
    </location>
</feature>
<accession>A0A7S3WM75</accession>
<evidence type="ECO:0000259" key="11">
    <source>
        <dbReference type="Pfam" id="PF21223"/>
    </source>
</evidence>
<dbReference type="InterPro" id="IPR022229">
    <property type="entry name" value="TPPII_Ig-like-2"/>
</dbReference>
<dbReference type="Pfam" id="PF21316">
    <property type="entry name" value="TPPII_GBD"/>
    <property type="match status" value="1"/>
</dbReference>
<dbReference type="InterPro" id="IPR015500">
    <property type="entry name" value="Peptidase_S8_subtilisin-rel"/>
</dbReference>
<evidence type="ECO:0000256" key="2">
    <source>
        <dbReference type="ARBA" id="ARBA00011073"/>
    </source>
</evidence>
<evidence type="ECO:0000313" key="13">
    <source>
        <dbReference type="EMBL" id="CAE0565460.1"/>
    </source>
</evidence>
<dbReference type="GO" id="GO:0004252">
    <property type="term" value="F:serine-type endopeptidase activity"/>
    <property type="evidence" value="ECO:0007669"/>
    <property type="project" value="UniProtKB-UniRule"/>
</dbReference>
<evidence type="ECO:0000256" key="8">
    <source>
        <dbReference type="PROSITE-ProRule" id="PRU01240"/>
    </source>
</evidence>
<dbReference type="InterPro" id="IPR000209">
    <property type="entry name" value="Peptidase_S8/S53_dom"/>
</dbReference>
<dbReference type="Gene3D" id="1.25.40.710">
    <property type="match status" value="1"/>
</dbReference>
<dbReference type="PRINTS" id="PR00723">
    <property type="entry name" value="SUBTILISIN"/>
</dbReference>
<dbReference type="InterPro" id="IPR050131">
    <property type="entry name" value="Peptidase_S8_subtilisin-like"/>
</dbReference>
<feature type="active site" description="Charge relay system" evidence="8">
    <location>
        <position position="254"/>
    </location>
</feature>
<evidence type="ECO:0000259" key="12">
    <source>
        <dbReference type="Pfam" id="PF21316"/>
    </source>
</evidence>
<dbReference type="Gene3D" id="3.40.50.200">
    <property type="entry name" value="Peptidase S8/S53 domain"/>
    <property type="match status" value="2"/>
</dbReference>
<reference evidence="13" key="1">
    <citation type="submission" date="2021-01" db="EMBL/GenBank/DDBJ databases">
        <authorList>
            <person name="Corre E."/>
            <person name="Pelletier E."/>
            <person name="Niang G."/>
            <person name="Scheremetjew M."/>
            <person name="Finn R."/>
            <person name="Kale V."/>
            <person name="Holt S."/>
            <person name="Cochrane G."/>
            <person name="Meng A."/>
            <person name="Brown T."/>
            <person name="Cohen L."/>
        </authorList>
    </citation>
    <scope>NUCLEOTIDE SEQUENCE</scope>
    <source>
        <strain evidence="13">379</strain>
    </source>
</reference>
<protein>
    <recommendedName>
        <fullName evidence="3">tripeptidyl-peptidase II</fullName>
        <ecNumber evidence="3">3.4.14.10</ecNumber>
    </recommendedName>
</protein>
<keyword evidence="6 8" id="KW-0378">Hydrolase</keyword>
<evidence type="ECO:0000256" key="5">
    <source>
        <dbReference type="ARBA" id="ARBA00022670"/>
    </source>
</evidence>
<evidence type="ECO:0000256" key="4">
    <source>
        <dbReference type="ARBA" id="ARBA00022438"/>
    </source>
</evidence>
<evidence type="ECO:0000256" key="1">
    <source>
        <dbReference type="ARBA" id="ARBA00001910"/>
    </source>
</evidence>
<keyword evidence="4" id="KW-0031">Aminopeptidase</keyword>
<keyword evidence="7 8" id="KW-0720">Serine protease</keyword>
<dbReference type="SUPFAM" id="SSF52743">
    <property type="entry name" value="Subtilisin-like"/>
    <property type="match status" value="1"/>
</dbReference>
<evidence type="ECO:0000256" key="3">
    <source>
        <dbReference type="ARBA" id="ARBA00012462"/>
    </source>
</evidence>
<evidence type="ECO:0000259" key="10">
    <source>
        <dbReference type="Pfam" id="PF12580"/>
    </source>
</evidence>
<organism evidence="13">
    <name type="scientific">Emiliania huxleyi</name>
    <name type="common">Coccolithophore</name>
    <name type="synonym">Pontosphaera huxleyi</name>
    <dbReference type="NCBI Taxonomy" id="2903"/>
    <lineage>
        <taxon>Eukaryota</taxon>
        <taxon>Haptista</taxon>
        <taxon>Haptophyta</taxon>
        <taxon>Prymnesiophyceae</taxon>
        <taxon>Isochrysidales</taxon>
        <taxon>Noelaerhabdaceae</taxon>
        <taxon>Emiliania</taxon>
    </lineage>
</organism>
<dbReference type="Pfam" id="PF21223">
    <property type="entry name" value="TPPII_Ig-like-1"/>
    <property type="match status" value="1"/>
</dbReference>
<evidence type="ECO:0000256" key="7">
    <source>
        <dbReference type="ARBA" id="ARBA00022825"/>
    </source>
</evidence>
<feature type="domain" description="Tripeptidyl-peptidase II galactose-binding" evidence="12">
    <location>
        <begin position="680"/>
        <end position="760"/>
    </location>
</feature>
<dbReference type="GO" id="GO:0006508">
    <property type="term" value="P:proteolysis"/>
    <property type="evidence" value="ECO:0007669"/>
    <property type="project" value="UniProtKB-KW"/>
</dbReference>
<dbReference type="InterPro" id="IPR048383">
    <property type="entry name" value="TPPII_Ig-like-1"/>
</dbReference>
<feature type="domain" description="Peptidase S8/S53" evidence="9">
    <location>
        <begin position="28"/>
        <end position="489"/>
    </location>
</feature>
<dbReference type="Gene3D" id="2.60.40.3170">
    <property type="match status" value="1"/>
</dbReference>
<dbReference type="GO" id="GO:0005829">
    <property type="term" value="C:cytosol"/>
    <property type="evidence" value="ECO:0007669"/>
    <property type="project" value="TreeGrafter"/>
</dbReference>
<dbReference type="Pfam" id="PF12580">
    <property type="entry name" value="TPPII"/>
    <property type="match status" value="1"/>
</dbReference>
<feature type="domain" description="Tripeptidyl-peptidase II first Ig-like" evidence="11">
    <location>
        <begin position="513"/>
        <end position="636"/>
    </location>
</feature>
<name>A0A7S3WM75_EMIHU</name>
<dbReference type="PANTHER" id="PTHR43806">
    <property type="entry name" value="PEPTIDASE S8"/>
    <property type="match status" value="1"/>
</dbReference>
<dbReference type="PROSITE" id="PS00137">
    <property type="entry name" value="SUBTILASE_HIS"/>
    <property type="match status" value="1"/>
</dbReference>
<comment type="similarity">
    <text evidence="2 8">Belongs to the peptidase S8 family.</text>
</comment>
<dbReference type="EC" id="3.4.14.10" evidence="3"/>
<dbReference type="GO" id="GO:0008240">
    <property type="term" value="F:tripeptidyl-peptidase activity"/>
    <property type="evidence" value="ECO:0007669"/>
    <property type="project" value="UniProtKB-EC"/>
</dbReference>
<feature type="domain" description="Tripeptidyl peptidase II second Ig-like" evidence="10">
    <location>
        <begin position="806"/>
        <end position="979"/>
    </location>
</feature>
<dbReference type="InterPro" id="IPR046940">
    <property type="entry name" value="TPPII_Ig-like_sf"/>
</dbReference>
<dbReference type="PANTHER" id="PTHR43806:SF14">
    <property type="entry name" value="TRIPEPTIDYL-PEPTIDASE 2"/>
    <property type="match status" value="1"/>
</dbReference>
<dbReference type="GO" id="GO:0004177">
    <property type="term" value="F:aminopeptidase activity"/>
    <property type="evidence" value="ECO:0007669"/>
    <property type="project" value="UniProtKB-KW"/>
</dbReference>
<dbReference type="InterPro" id="IPR048384">
    <property type="entry name" value="TPPII_GBD"/>
</dbReference>
<sequence>MAASNAATLPKQETGISALLDAQPEADGRGTLVAVLDTGCDLAAAGLQETSDGRPKYVDFIDCTGGGDIDTSKKVKPAEDGTLEGLSGRTLKLGGWAEGVDEFRLGALRLYGLGSMPTSVLRRLKEERKAAFVMQHQAAVSAVQRELDGLADGAPKEAKRDLELRLEQYDAMMDGYTDHGPLLDVLLWRQQPSGVWQAVIDVDGEGDLSAAEPMAPYAHARQVGDMGHGSALTYCVQVYDEGERLSVVTDAGSHGTHVAGIVAANFALDSALNGVAPGAQVLACKIGDGRLGSAETGTGLVRALIAAKARGCDLINLSYGEPAWQHDSGRVAETFTAAVRKWGMCVFTSAGNDGPALSSLGSPGALSAPICVGAYVSPAMMAEQYSMLPVADVSGASYSFSSRGPTPDGFMPSLCAPGGAIAPVPRHALQGKAQYHGTSMSSPNACGVAACVLSALKQAGLSVGPIELRRALENSARPIESEPFAQGAGLINAPAALAYALEHHGKPAQDLPFALSVPSRGGARGIYLRDAAELQGPLTFGVLVQPLFEHAATRTAAEVEELLSLELQLQLGPTAPWVTTPASMVLLSAKERGGQTFTVRLDPSTLPPGAHFAAVQAVDATDPARGPLFSLPITVVIPHAISPPPPLGALTPAQLETARDETAAPPALSFPLTLQGGVPVRRFISVPESAEWAKVTLRSGRMANGPHAVLLHAVPSARGDLPNTACQTKRMLQLRELSEEVVQLPVRGGATLELCMQLSWLANPAPATLDAEVEFHSYGARGRAMHAPTTRIGGADAFARIEVGAPLRTERLAPEAELTAAERALRPSSSTITAGSAELDVLPPSDAELRAAADAPGEQIHSMLLQYSFDVAPEGDAKEQPVLARVQSLHEQLYDAPLDSMLWRLDDANGQTLQYGGAMHDAAETKLKKGSYSVSVLLRHPDRAQLTALKELPLLLRMPLPKPMDCVVHGGRGAASKGGHGGHEAVAEGWVRRGGHKDLYVCKPTTELPKWVSAGDVLTGHVALDKGSKEATKLPLAFEAPPAPVKKAEAADDDGDEEDAEVVGAALDEEAMACAKEARLVQEDVDELERSVFRARLQRLGALRKAASSAERYNALADAMLAESPPPLDKGKSLGLELLLEVLAFRRQAKPPAALAEADMAGWRAEQVQPAAEAVLDLIDADEVSTHFGRTHESEGASKAAKEHATMMDEQRSALRLALLARASALASLPVESESFSTAVAELKQWVDKPDALKEEEDKDALALTLMRHELARSRPGAALKVLRARLAVQEPGAKRAKEVGKECVKLYRDVLGLELWASNMEEALFAKFPVVKLPL</sequence>
<dbReference type="InterPro" id="IPR023828">
    <property type="entry name" value="Peptidase_S8_Ser-AS"/>
</dbReference>
<feature type="active site" description="Charge relay system" evidence="8">
    <location>
        <position position="439"/>
    </location>
</feature>
<evidence type="ECO:0000256" key="6">
    <source>
        <dbReference type="ARBA" id="ARBA00022801"/>
    </source>
</evidence>
<keyword evidence="5 8" id="KW-0645">Protease</keyword>
<comment type="catalytic activity">
    <reaction evidence="1">
        <text>Release of an N-terminal tripeptide from a polypeptide.</text>
        <dbReference type="EC" id="3.4.14.10"/>
    </reaction>
</comment>
<evidence type="ECO:0000259" key="9">
    <source>
        <dbReference type="Pfam" id="PF00082"/>
    </source>
</evidence>
<dbReference type="PROSITE" id="PS00138">
    <property type="entry name" value="SUBTILASE_SER"/>
    <property type="match status" value="1"/>
</dbReference>
<dbReference type="InterPro" id="IPR036852">
    <property type="entry name" value="Peptidase_S8/S53_dom_sf"/>
</dbReference>
<dbReference type="InterPro" id="IPR046939">
    <property type="entry name" value="TPPII_C_sf"/>
</dbReference>
<proteinExistence type="inferred from homology"/>
<dbReference type="PROSITE" id="PS51892">
    <property type="entry name" value="SUBTILASE"/>
    <property type="match status" value="1"/>
</dbReference>
<dbReference type="EMBL" id="HBIR01034924">
    <property type="protein sequence ID" value="CAE0565460.1"/>
    <property type="molecule type" value="Transcribed_RNA"/>
</dbReference>
<dbReference type="InterPro" id="IPR022398">
    <property type="entry name" value="Peptidase_S8_His-AS"/>
</dbReference>